<sequence>MEGVAAARGGTRITHLLFAYDCVIFSIASKEDWRTILDILKVYEDSSGQMLKRQKTAILFSSNTSILNQRDILQEAGAVICGDYGKYPSLPTIVGRSKYGTFKNIKDRMWKKIHSWKNSFLSSARREVLIKAVLQSIPTYTMNVFRLPRKLSCEINSMMGRFWWSNKMEGKGIH</sequence>
<gene>
    <name evidence="2" type="primary">LOC108982244</name>
</gene>
<accession>A0A2I4DPM9</accession>
<dbReference type="Gramene" id="Jr10_17930_p1">
    <property type="protein sequence ID" value="cds.Jr10_17930_p1"/>
    <property type="gene ID" value="Jr10_17930"/>
</dbReference>
<dbReference type="PANTHER" id="PTHR33116:SF86">
    <property type="entry name" value="REVERSE TRANSCRIPTASE DOMAIN-CONTAINING PROTEIN"/>
    <property type="match status" value="1"/>
</dbReference>
<dbReference type="Proteomes" id="UP000235220">
    <property type="component" value="Chromosome 10"/>
</dbReference>
<evidence type="ECO:0000313" key="1">
    <source>
        <dbReference type="Proteomes" id="UP000235220"/>
    </source>
</evidence>
<dbReference type="OrthoDB" id="1166703at2759"/>
<reference evidence="2" key="1">
    <citation type="submission" date="2025-08" db="UniProtKB">
        <authorList>
            <consortium name="RefSeq"/>
        </authorList>
    </citation>
    <scope>IDENTIFICATION</scope>
    <source>
        <tissue evidence="2">Leaves</tissue>
    </source>
</reference>
<dbReference type="AlphaFoldDB" id="A0A2I4DPM9"/>
<dbReference type="GeneID" id="108982244"/>
<dbReference type="RefSeq" id="XP_018809106.1">
    <property type="nucleotide sequence ID" value="XM_018953561.1"/>
</dbReference>
<keyword evidence="1" id="KW-1185">Reference proteome</keyword>
<evidence type="ECO:0000313" key="2">
    <source>
        <dbReference type="RefSeq" id="XP_018809106.1"/>
    </source>
</evidence>
<protein>
    <submittedName>
        <fullName evidence="2">Uncharacterized protein LOC108982244</fullName>
    </submittedName>
</protein>
<proteinExistence type="predicted"/>
<dbReference type="KEGG" id="jre:108982244"/>
<dbReference type="PANTHER" id="PTHR33116">
    <property type="entry name" value="REVERSE TRANSCRIPTASE ZINC-BINDING DOMAIN-CONTAINING PROTEIN-RELATED-RELATED"/>
    <property type="match status" value="1"/>
</dbReference>
<organism evidence="1 2">
    <name type="scientific">Juglans regia</name>
    <name type="common">English walnut</name>
    <dbReference type="NCBI Taxonomy" id="51240"/>
    <lineage>
        <taxon>Eukaryota</taxon>
        <taxon>Viridiplantae</taxon>
        <taxon>Streptophyta</taxon>
        <taxon>Embryophyta</taxon>
        <taxon>Tracheophyta</taxon>
        <taxon>Spermatophyta</taxon>
        <taxon>Magnoliopsida</taxon>
        <taxon>eudicotyledons</taxon>
        <taxon>Gunneridae</taxon>
        <taxon>Pentapetalae</taxon>
        <taxon>rosids</taxon>
        <taxon>fabids</taxon>
        <taxon>Fagales</taxon>
        <taxon>Juglandaceae</taxon>
        <taxon>Juglans</taxon>
    </lineage>
</organism>
<name>A0A2I4DPM9_JUGRE</name>